<proteinExistence type="predicted"/>
<keyword evidence="1" id="KW-0732">Signal</keyword>
<comment type="caution">
    <text evidence="2">The sequence shown here is derived from an EMBL/GenBank/DDBJ whole genome shotgun (WGS) entry which is preliminary data.</text>
</comment>
<organism evidence="2 3">
    <name type="scientific">Macrophomina phaseolina</name>
    <dbReference type="NCBI Taxonomy" id="35725"/>
    <lineage>
        <taxon>Eukaryota</taxon>
        <taxon>Fungi</taxon>
        <taxon>Dikarya</taxon>
        <taxon>Ascomycota</taxon>
        <taxon>Pezizomycotina</taxon>
        <taxon>Dothideomycetes</taxon>
        <taxon>Dothideomycetes incertae sedis</taxon>
        <taxon>Botryosphaeriales</taxon>
        <taxon>Botryosphaeriaceae</taxon>
        <taxon>Macrophomina</taxon>
    </lineage>
</organism>
<dbReference type="Proteomes" id="UP000774617">
    <property type="component" value="Unassembled WGS sequence"/>
</dbReference>
<gene>
    <name evidence="2" type="ORF">B0J12DRAFT_639370</name>
</gene>
<accession>A0ABQ8GV99</accession>
<evidence type="ECO:0000313" key="2">
    <source>
        <dbReference type="EMBL" id="KAH7065180.1"/>
    </source>
</evidence>
<protein>
    <recommendedName>
        <fullName evidence="4">Secreted protein</fullName>
    </recommendedName>
</protein>
<evidence type="ECO:0008006" key="4">
    <source>
        <dbReference type="Google" id="ProtNLM"/>
    </source>
</evidence>
<keyword evidence="3" id="KW-1185">Reference proteome</keyword>
<evidence type="ECO:0000313" key="3">
    <source>
        <dbReference type="Proteomes" id="UP000774617"/>
    </source>
</evidence>
<sequence>MAFTWRRLLLLPSTVIALICTIPRPVSPSFNCWSAGRTALQMIKITTYSIPAILNQLSVNIVKSRGGSCFAKGGRKPVPMRRTD</sequence>
<reference evidence="2 3" key="1">
    <citation type="journal article" date="2021" name="Nat. Commun.">
        <title>Genetic determinants of endophytism in the Arabidopsis root mycobiome.</title>
        <authorList>
            <person name="Mesny F."/>
            <person name="Miyauchi S."/>
            <person name="Thiergart T."/>
            <person name="Pickel B."/>
            <person name="Atanasova L."/>
            <person name="Karlsson M."/>
            <person name="Huettel B."/>
            <person name="Barry K.W."/>
            <person name="Haridas S."/>
            <person name="Chen C."/>
            <person name="Bauer D."/>
            <person name="Andreopoulos W."/>
            <person name="Pangilinan J."/>
            <person name="LaButti K."/>
            <person name="Riley R."/>
            <person name="Lipzen A."/>
            <person name="Clum A."/>
            <person name="Drula E."/>
            <person name="Henrissat B."/>
            <person name="Kohler A."/>
            <person name="Grigoriev I.V."/>
            <person name="Martin F.M."/>
            <person name="Hacquard S."/>
        </authorList>
    </citation>
    <scope>NUCLEOTIDE SEQUENCE [LARGE SCALE GENOMIC DNA]</scope>
    <source>
        <strain evidence="2 3">MPI-SDFR-AT-0080</strain>
    </source>
</reference>
<feature type="non-terminal residue" evidence="2">
    <location>
        <position position="84"/>
    </location>
</feature>
<feature type="signal peptide" evidence="1">
    <location>
        <begin position="1"/>
        <end position="17"/>
    </location>
</feature>
<dbReference type="EMBL" id="JAGTJR010000001">
    <property type="protein sequence ID" value="KAH7065180.1"/>
    <property type="molecule type" value="Genomic_DNA"/>
</dbReference>
<feature type="chain" id="PRO_5045828648" description="Secreted protein" evidence="1">
    <location>
        <begin position="18"/>
        <end position="84"/>
    </location>
</feature>
<name>A0ABQ8GV99_9PEZI</name>
<evidence type="ECO:0000256" key="1">
    <source>
        <dbReference type="SAM" id="SignalP"/>
    </source>
</evidence>